<accession>A0A9P1I1L0</accession>
<comment type="caution">
    <text evidence="2">The sequence shown here is derived from an EMBL/GenBank/DDBJ whole genome shotgun (WGS) entry which is preliminary data.</text>
</comment>
<reference evidence="2" key="1">
    <citation type="submission" date="2022-11" db="EMBL/GenBank/DDBJ databases">
        <authorList>
            <person name="Kikuchi T."/>
        </authorList>
    </citation>
    <scope>NUCLEOTIDE SEQUENCE</scope>
    <source>
        <strain evidence="2">PS1010</strain>
    </source>
</reference>
<evidence type="ECO:0000313" key="3">
    <source>
        <dbReference type="Proteomes" id="UP001152747"/>
    </source>
</evidence>
<evidence type="ECO:0000256" key="1">
    <source>
        <dbReference type="SAM" id="MobiDB-lite"/>
    </source>
</evidence>
<feature type="compositionally biased region" description="Low complexity" evidence="1">
    <location>
        <begin position="581"/>
        <end position="590"/>
    </location>
</feature>
<protein>
    <submittedName>
        <fullName evidence="2">Uncharacterized protein</fullName>
    </submittedName>
</protein>
<feature type="compositionally biased region" description="Acidic residues" evidence="1">
    <location>
        <begin position="299"/>
        <end position="311"/>
    </location>
</feature>
<feature type="compositionally biased region" description="Low complexity" evidence="1">
    <location>
        <begin position="542"/>
        <end position="573"/>
    </location>
</feature>
<feature type="region of interest" description="Disordered" evidence="1">
    <location>
        <begin position="188"/>
        <end position="276"/>
    </location>
</feature>
<feature type="region of interest" description="Disordered" evidence="1">
    <location>
        <begin position="482"/>
        <end position="596"/>
    </location>
</feature>
<dbReference type="Proteomes" id="UP001152747">
    <property type="component" value="Unassembled WGS sequence"/>
</dbReference>
<feature type="compositionally biased region" description="Basic and acidic residues" evidence="1">
    <location>
        <begin position="317"/>
        <end position="330"/>
    </location>
</feature>
<feature type="region of interest" description="Disordered" evidence="1">
    <location>
        <begin position="70"/>
        <end position="161"/>
    </location>
</feature>
<name>A0A9P1I1L0_9PELO</name>
<feature type="region of interest" description="Disordered" evidence="1">
    <location>
        <begin position="1"/>
        <end position="36"/>
    </location>
</feature>
<feature type="compositionally biased region" description="Polar residues" evidence="1">
    <location>
        <begin position="100"/>
        <end position="125"/>
    </location>
</feature>
<organism evidence="2 3">
    <name type="scientific">Caenorhabditis angaria</name>
    <dbReference type="NCBI Taxonomy" id="860376"/>
    <lineage>
        <taxon>Eukaryota</taxon>
        <taxon>Metazoa</taxon>
        <taxon>Ecdysozoa</taxon>
        <taxon>Nematoda</taxon>
        <taxon>Chromadorea</taxon>
        <taxon>Rhabditida</taxon>
        <taxon>Rhabditina</taxon>
        <taxon>Rhabditomorpha</taxon>
        <taxon>Rhabditoidea</taxon>
        <taxon>Rhabditidae</taxon>
        <taxon>Peloderinae</taxon>
        <taxon>Caenorhabditis</taxon>
    </lineage>
</organism>
<feature type="compositionally biased region" description="Low complexity" evidence="1">
    <location>
        <begin position="199"/>
        <end position="213"/>
    </location>
</feature>
<gene>
    <name evidence="2" type="ORF">CAMP_LOCUS606</name>
</gene>
<feature type="compositionally biased region" description="Pro residues" evidence="1">
    <location>
        <begin position="532"/>
        <end position="541"/>
    </location>
</feature>
<dbReference type="EMBL" id="CANHGI010000001">
    <property type="protein sequence ID" value="CAI5437969.1"/>
    <property type="molecule type" value="Genomic_DNA"/>
</dbReference>
<dbReference type="AlphaFoldDB" id="A0A9P1I1L0"/>
<feature type="region of interest" description="Disordered" evidence="1">
    <location>
        <begin position="297"/>
        <end position="364"/>
    </location>
</feature>
<keyword evidence="3" id="KW-1185">Reference proteome</keyword>
<feature type="compositionally biased region" description="Low complexity" evidence="1">
    <location>
        <begin position="517"/>
        <end position="531"/>
    </location>
</feature>
<proteinExistence type="predicted"/>
<feature type="region of interest" description="Disordered" evidence="1">
    <location>
        <begin position="690"/>
        <end position="717"/>
    </location>
</feature>
<feature type="compositionally biased region" description="Polar residues" evidence="1">
    <location>
        <begin position="259"/>
        <end position="276"/>
    </location>
</feature>
<evidence type="ECO:0000313" key="2">
    <source>
        <dbReference type="EMBL" id="CAI5437969.1"/>
    </source>
</evidence>
<feature type="compositionally biased region" description="Polar residues" evidence="1">
    <location>
        <begin position="482"/>
        <end position="494"/>
    </location>
</feature>
<feature type="compositionally biased region" description="Polar residues" evidence="1">
    <location>
        <begin position="1"/>
        <end position="33"/>
    </location>
</feature>
<feature type="compositionally biased region" description="Polar residues" evidence="1">
    <location>
        <begin position="692"/>
        <end position="716"/>
    </location>
</feature>
<sequence length="757" mass="83388">MSKNFENAQTAESGNSEQWESSTPNGQQTTPESTRVLPVANAIEASMTQDVMVVANQVVTNMLEILDEDAMLGVPPTPNAPTSNSDDDDDECEESRQESKIQQNPNDLDQSSSALYDDSTGQSVVRTPAPQRYRFLDSPPKFQVFPPSMFNERPTGQEEGEAVLNRSDLGNEQEIEEMEVVEQLLDGSSGNEIGHMTKSANSSNQPESSISSSMGEMKEILEISSDEGGPHSFLNRPVQPPPKFRISVAPQGLEPIQELSATTPSTPSQKSNETSDISTNIHSIAARHVVEHTDHEIHEDDYDYEEEEEVSEYSNSDQDRPRRLPHDRFRALTPDDSPEEQLERQRALQRGRPGYIDRQIPAPTSSRNIVRGPGIIIRSLRGKAQVMITEHLFEPDYKVEVIGDHGDDIILKTEGRVPRRRINIASDNSIDIYINGINIADIERKIRDRIDDEMRASMKMFNGIPVPREIYGALCRKWNMRQMSPPSQRTSGKRSATSPTPPAKRPKTAAAMNVSLSTSPAQSIPSASPTPTAVPAPPTPTAVPARPTPTAVAPQAASVVAMPPTPSTSAAIPSKRRGRPSKSSNSVVKKAVPKPAPKKVHAMKLRSDSAKIGPQRLKFAKSKKAILSIRDVKTILEEIETALNQLDFSTNVENMLRSRLSELRKLTDDYDRAPSIPLEVEFGFEFGRTSENDAQSSGSGSVRSYQPTASKSTVPSNHHHVPIDVFHPICSIDVKNQQQTILQRTFVQSDSVNSVLV</sequence>